<name>A0AAD7HDJ8_9AGAR</name>
<proteinExistence type="predicted"/>
<dbReference type="AlphaFoldDB" id="A0AAD7HDJ8"/>
<dbReference type="EMBL" id="JARKIB010000267">
    <property type="protein sequence ID" value="KAJ7718273.1"/>
    <property type="molecule type" value="Genomic_DNA"/>
</dbReference>
<accession>A0AAD7HDJ8</accession>
<protein>
    <recommendedName>
        <fullName evidence="3">F-box domain-containing protein</fullName>
    </recommendedName>
</protein>
<gene>
    <name evidence="1" type="ORF">B0H16DRAFT_1740163</name>
</gene>
<dbReference type="Proteomes" id="UP001215598">
    <property type="component" value="Unassembled WGS sequence"/>
</dbReference>
<organism evidence="1 2">
    <name type="scientific">Mycena metata</name>
    <dbReference type="NCBI Taxonomy" id="1033252"/>
    <lineage>
        <taxon>Eukaryota</taxon>
        <taxon>Fungi</taxon>
        <taxon>Dikarya</taxon>
        <taxon>Basidiomycota</taxon>
        <taxon>Agaricomycotina</taxon>
        <taxon>Agaricomycetes</taxon>
        <taxon>Agaricomycetidae</taxon>
        <taxon>Agaricales</taxon>
        <taxon>Marasmiineae</taxon>
        <taxon>Mycenaceae</taxon>
        <taxon>Mycena</taxon>
    </lineage>
</organism>
<evidence type="ECO:0008006" key="3">
    <source>
        <dbReference type="Google" id="ProtNLM"/>
    </source>
</evidence>
<evidence type="ECO:0000313" key="2">
    <source>
        <dbReference type="Proteomes" id="UP001215598"/>
    </source>
</evidence>
<sequence length="137" mass="15313">MSPDSTPRWRQSQRDRLADPVNLTLSKRFTQCLELRAVIYSFSYDVSGISVEIISHIFSQCLPADGRVFPSPHAAPLLLAQICGRWSQIALEMTALWRSFDFTLRAGSLPLTRTAYRRIPASPGEPMCDGVATLLET</sequence>
<reference evidence="1" key="1">
    <citation type="submission" date="2023-03" db="EMBL/GenBank/DDBJ databases">
        <title>Massive genome expansion in bonnet fungi (Mycena s.s.) driven by repeated elements and novel gene families across ecological guilds.</title>
        <authorList>
            <consortium name="Lawrence Berkeley National Laboratory"/>
            <person name="Harder C.B."/>
            <person name="Miyauchi S."/>
            <person name="Viragh M."/>
            <person name="Kuo A."/>
            <person name="Thoen E."/>
            <person name="Andreopoulos B."/>
            <person name="Lu D."/>
            <person name="Skrede I."/>
            <person name="Drula E."/>
            <person name="Henrissat B."/>
            <person name="Morin E."/>
            <person name="Kohler A."/>
            <person name="Barry K."/>
            <person name="LaButti K."/>
            <person name="Morin E."/>
            <person name="Salamov A."/>
            <person name="Lipzen A."/>
            <person name="Mereny Z."/>
            <person name="Hegedus B."/>
            <person name="Baldrian P."/>
            <person name="Stursova M."/>
            <person name="Weitz H."/>
            <person name="Taylor A."/>
            <person name="Grigoriev I.V."/>
            <person name="Nagy L.G."/>
            <person name="Martin F."/>
            <person name="Kauserud H."/>
        </authorList>
    </citation>
    <scope>NUCLEOTIDE SEQUENCE</scope>
    <source>
        <strain evidence="1">CBHHK182m</strain>
    </source>
</reference>
<comment type="caution">
    <text evidence="1">The sequence shown here is derived from an EMBL/GenBank/DDBJ whole genome shotgun (WGS) entry which is preliminary data.</text>
</comment>
<evidence type="ECO:0000313" key="1">
    <source>
        <dbReference type="EMBL" id="KAJ7718273.1"/>
    </source>
</evidence>
<keyword evidence="2" id="KW-1185">Reference proteome</keyword>